<dbReference type="Gene3D" id="3.40.190.10">
    <property type="entry name" value="Periplasmic binding protein-like II"/>
    <property type="match status" value="2"/>
</dbReference>
<dbReference type="SUPFAM" id="SSF53850">
    <property type="entry name" value="Periplasmic binding protein-like II"/>
    <property type="match status" value="1"/>
</dbReference>
<dbReference type="GO" id="GO:0046872">
    <property type="term" value="F:metal ion binding"/>
    <property type="evidence" value="ECO:0007669"/>
    <property type="project" value="UniProtKB-KW"/>
</dbReference>
<dbReference type="NCBIfam" id="TIGR01256">
    <property type="entry name" value="modA"/>
    <property type="match status" value="1"/>
</dbReference>
<accession>A0A317N4D1</accession>
<organism evidence="5 6">
    <name type="scientific">Plasticicumulans acidivorans</name>
    <dbReference type="NCBI Taxonomy" id="886464"/>
    <lineage>
        <taxon>Bacteria</taxon>
        <taxon>Pseudomonadati</taxon>
        <taxon>Pseudomonadota</taxon>
        <taxon>Gammaproteobacteria</taxon>
        <taxon>Candidatus Competibacteraceae</taxon>
        <taxon>Plasticicumulans</taxon>
    </lineage>
</organism>
<name>A0A317N4D1_9GAMM</name>
<dbReference type="GO" id="GO:0030288">
    <property type="term" value="C:outer membrane-bounded periplasmic space"/>
    <property type="evidence" value="ECO:0007669"/>
    <property type="project" value="TreeGrafter"/>
</dbReference>
<dbReference type="AlphaFoldDB" id="A0A317N4D1"/>
<dbReference type="InterPro" id="IPR050682">
    <property type="entry name" value="ModA/WtpA"/>
</dbReference>
<evidence type="ECO:0000256" key="3">
    <source>
        <dbReference type="ARBA" id="ARBA00022729"/>
    </source>
</evidence>
<dbReference type="InterPro" id="IPR005950">
    <property type="entry name" value="ModA"/>
</dbReference>
<dbReference type="PANTHER" id="PTHR30632">
    <property type="entry name" value="MOLYBDATE-BINDING PERIPLASMIC PROTEIN"/>
    <property type="match status" value="1"/>
</dbReference>
<evidence type="ECO:0000256" key="4">
    <source>
        <dbReference type="PIRSR" id="PIRSR004846-1"/>
    </source>
</evidence>
<reference evidence="5 6" key="1">
    <citation type="submission" date="2018-05" db="EMBL/GenBank/DDBJ databases">
        <title>Genomic Encyclopedia of Type Strains, Phase IV (KMG-IV): sequencing the most valuable type-strain genomes for metagenomic binning, comparative biology and taxonomic classification.</title>
        <authorList>
            <person name="Goeker M."/>
        </authorList>
    </citation>
    <scope>NUCLEOTIDE SEQUENCE [LARGE SCALE GENOMIC DNA]</scope>
    <source>
        <strain evidence="5 6">DSM 23606</strain>
    </source>
</reference>
<dbReference type="PIRSF" id="PIRSF004846">
    <property type="entry name" value="ModA"/>
    <property type="match status" value="1"/>
</dbReference>
<keyword evidence="3" id="KW-0732">Signal</keyword>
<feature type="binding site" evidence="4">
    <location>
        <position position="172"/>
    </location>
    <ligand>
        <name>molybdate</name>
        <dbReference type="ChEBI" id="CHEBI:36264"/>
    </ligand>
</feature>
<evidence type="ECO:0000256" key="1">
    <source>
        <dbReference type="ARBA" id="ARBA00009175"/>
    </source>
</evidence>
<comment type="caution">
    <text evidence="5">The sequence shown here is derived from an EMBL/GenBank/DDBJ whole genome shotgun (WGS) entry which is preliminary data.</text>
</comment>
<dbReference type="GO" id="GO:0015689">
    <property type="term" value="P:molybdate ion transport"/>
    <property type="evidence" value="ECO:0007669"/>
    <property type="project" value="InterPro"/>
</dbReference>
<keyword evidence="2 4" id="KW-0479">Metal-binding</keyword>
<dbReference type="EMBL" id="QGTJ01000001">
    <property type="protein sequence ID" value="PWV65619.1"/>
    <property type="molecule type" value="Genomic_DNA"/>
</dbReference>
<evidence type="ECO:0000313" key="6">
    <source>
        <dbReference type="Proteomes" id="UP000246569"/>
    </source>
</evidence>
<protein>
    <submittedName>
        <fullName evidence="5">Molybdate transport system substrate-binding protein</fullName>
    </submittedName>
</protein>
<gene>
    <name evidence="5" type="ORF">C7443_101103</name>
</gene>
<evidence type="ECO:0000256" key="2">
    <source>
        <dbReference type="ARBA" id="ARBA00022723"/>
    </source>
</evidence>
<keyword evidence="6" id="KW-1185">Reference proteome</keyword>
<dbReference type="Pfam" id="PF13531">
    <property type="entry name" value="SBP_bac_11"/>
    <property type="match status" value="1"/>
</dbReference>
<sequence>MEWVKVRRWSRVVLCGSLGLLLVHAAAAAELLVFAGAGLRSPVQQLAERFQQREHVAVQIEYGGSGALLNRIRESGRGDVFVPGSLRYAEPLQAGNEVLAVLPLVQHAPVIAVNRAAAQRIETFADLAKPGVKIGLGDPQAMALGRTAAEILDHSGLRSEIEANVVVRAATVKQLALYVADGDVDAAIIGATDYAEHADKLVLRPIPAGWFKPEIAGAVVLRSSADPALAKRFAEFMASEEGLTTFEHFGFPRATAADMAMPAPAAH</sequence>
<keyword evidence="4" id="KW-0500">Molybdenum</keyword>
<dbReference type="Proteomes" id="UP000246569">
    <property type="component" value="Unassembled WGS sequence"/>
</dbReference>
<comment type="similarity">
    <text evidence="1">Belongs to the bacterial solute-binding protein ModA family.</text>
</comment>
<evidence type="ECO:0000313" key="5">
    <source>
        <dbReference type="EMBL" id="PWV65619.1"/>
    </source>
</evidence>
<proteinExistence type="inferred from homology"/>
<feature type="binding site" evidence="4">
    <location>
        <position position="65"/>
    </location>
    <ligand>
        <name>molybdate</name>
        <dbReference type="ChEBI" id="CHEBI:36264"/>
    </ligand>
</feature>
<dbReference type="PANTHER" id="PTHR30632:SF17">
    <property type="entry name" value="MOLYBDATE-BINDING PROTEIN MODA"/>
    <property type="match status" value="1"/>
</dbReference>
<dbReference type="GO" id="GO:0030973">
    <property type="term" value="F:molybdate ion binding"/>
    <property type="evidence" value="ECO:0007669"/>
    <property type="project" value="TreeGrafter"/>
</dbReference>